<evidence type="ECO:0000256" key="8">
    <source>
        <dbReference type="HAMAP-Rule" id="MF_01430"/>
    </source>
</evidence>
<dbReference type="InterPro" id="IPR000184">
    <property type="entry name" value="Bac_surfAg_D15"/>
</dbReference>
<comment type="subcellular location">
    <subcellularLocation>
        <location evidence="8">Cell outer membrane</location>
    </subcellularLocation>
    <subcellularLocation>
        <location evidence="1">Membrane</location>
    </subcellularLocation>
</comment>
<comment type="subunit">
    <text evidence="8">Part of the Bam complex.</text>
</comment>
<dbReference type="Gene3D" id="2.40.160.50">
    <property type="entry name" value="membrane protein fhac: a member of the omp85/tpsb transporter family"/>
    <property type="match status" value="1"/>
</dbReference>
<dbReference type="STRING" id="1317117.ATO7_08327"/>
<protein>
    <recommendedName>
        <fullName evidence="8 9">Outer membrane protein assembly factor BamA</fullName>
    </recommendedName>
</protein>
<dbReference type="InterPro" id="IPR010827">
    <property type="entry name" value="BamA/TamA_POTRA"/>
</dbReference>
<dbReference type="EMBL" id="AQQV01000002">
    <property type="protein sequence ID" value="ORE87031.1"/>
    <property type="molecule type" value="Genomic_DNA"/>
</dbReference>
<gene>
    <name evidence="8" type="primary">bamA</name>
    <name evidence="11" type="ORF">ATO7_08327</name>
</gene>
<feature type="signal peptide" evidence="8">
    <location>
        <begin position="1"/>
        <end position="20"/>
    </location>
</feature>
<dbReference type="GO" id="GO:0051205">
    <property type="term" value="P:protein insertion into membrane"/>
    <property type="evidence" value="ECO:0007669"/>
    <property type="project" value="UniProtKB-UniRule"/>
</dbReference>
<evidence type="ECO:0000256" key="3">
    <source>
        <dbReference type="ARBA" id="ARBA00022692"/>
    </source>
</evidence>
<dbReference type="AlphaFoldDB" id="A0A1Y1SDN3"/>
<feature type="domain" description="POTRA" evidence="10">
    <location>
        <begin position="24"/>
        <end position="91"/>
    </location>
</feature>
<dbReference type="NCBIfam" id="TIGR03303">
    <property type="entry name" value="OM_YaeT"/>
    <property type="match status" value="1"/>
</dbReference>
<evidence type="ECO:0000256" key="9">
    <source>
        <dbReference type="NCBIfam" id="TIGR03303"/>
    </source>
</evidence>
<keyword evidence="7 8" id="KW-0998">Cell outer membrane</keyword>
<evidence type="ECO:0000256" key="6">
    <source>
        <dbReference type="ARBA" id="ARBA00023136"/>
    </source>
</evidence>
<accession>A0A1Y1SDN3</accession>
<evidence type="ECO:0000256" key="4">
    <source>
        <dbReference type="ARBA" id="ARBA00022729"/>
    </source>
</evidence>
<dbReference type="Gene3D" id="3.10.20.310">
    <property type="entry name" value="membrane protein fhac"/>
    <property type="match status" value="5"/>
</dbReference>
<feature type="chain" id="PRO_5013406453" description="Outer membrane protein assembly factor BamA" evidence="8">
    <location>
        <begin position="21"/>
        <end position="763"/>
    </location>
</feature>
<keyword evidence="4 8" id="KW-0732">Signal</keyword>
<dbReference type="GO" id="GO:1990063">
    <property type="term" value="C:Bam protein complex"/>
    <property type="evidence" value="ECO:0007669"/>
    <property type="project" value="TreeGrafter"/>
</dbReference>
<dbReference type="InterPro" id="IPR023707">
    <property type="entry name" value="OM_assembly_BamA"/>
</dbReference>
<feature type="domain" description="POTRA" evidence="10">
    <location>
        <begin position="92"/>
        <end position="172"/>
    </location>
</feature>
<feature type="domain" description="POTRA" evidence="10">
    <location>
        <begin position="347"/>
        <end position="421"/>
    </location>
</feature>
<reference evidence="11 12" key="1">
    <citation type="submission" date="2013-04" db="EMBL/GenBank/DDBJ databases">
        <title>Oceanococcus atlanticus 22II-S10r2 Genome Sequencing.</title>
        <authorList>
            <person name="Lai Q."/>
            <person name="Li G."/>
            <person name="Shao Z."/>
        </authorList>
    </citation>
    <scope>NUCLEOTIDE SEQUENCE [LARGE SCALE GENOMIC DNA]</scope>
    <source>
        <strain evidence="11 12">22II-S10r2</strain>
    </source>
</reference>
<keyword evidence="5 8" id="KW-0677">Repeat</keyword>
<feature type="domain" description="POTRA" evidence="10">
    <location>
        <begin position="266"/>
        <end position="344"/>
    </location>
</feature>
<organism evidence="11 12">
    <name type="scientific">Oceanococcus atlanticus</name>
    <dbReference type="NCBI Taxonomy" id="1317117"/>
    <lineage>
        <taxon>Bacteria</taxon>
        <taxon>Pseudomonadati</taxon>
        <taxon>Pseudomonadota</taxon>
        <taxon>Gammaproteobacteria</taxon>
        <taxon>Chromatiales</taxon>
        <taxon>Oceanococcaceae</taxon>
        <taxon>Oceanococcus</taxon>
    </lineage>
</organism>
<keyword evidence="12" id="KW-1185">Reference proteome</keyword>
<comment type="function">
    <text evidence="8">Part of the outer membrane protein assembly complex, which is involved in assembly and insertion of beta-barrel proteins into the outer membrane.</text>
</comment>
<evidence type="ECO:0000256" key="1">
    <source>
        <dbReference type="ARBA" id="ARBA00004370"/>
    </source>
</evidence>
<dbReference type="PANTHER" id="PTHR12815:SF23">
    <property type="entry name" value="OUTER MEMBRANE PROTEIN ASSEMBLY FACTOR BAMA"/>
    <property type="match status" value="1"/>
</dbReference>
<sequence precursor="true">MLKRFGLFGALMLIHGLAAAIAPFQIEDISTQGLQRLEPDTVLSYLPLSVGDQLNEASSQQALRALYNTGLFQNVVFLREGGTLIVRVEERPAIVSFEIDGNDKVGGDELDQALADAGLTPGELFRQSLLDQVKQEMQRQYYANGFYGVSVEATVTELDNNRVSIKIDVEEGKPAKIKSINIVGNQAFDDETLLDAFELSPTQAWRLFQSDDNYSKQKLLGDLEGLSSFYMDRGYLRFDVPSVQVSLSPDKRDIYITINVSEGEPYRVEGVKFSGELILSEDYLRQLVLVREDDTFSRRLATQSAEYMEGSLANVGYAFAKVNPMPELSEDGQDVTVNFNVVPGKRTYVRQITFSGNLKTNDETLRREMRQLEGAVFSRNHVERSRTRIARLAFIQEATVDTIPVPGSDDLVDVAFTVEERPPGSVQFGVGFSGSQGFLVNGSLTHTNFLGTGNRVSLELENNQIADTISVSWTDPYATPDGISRTVAAFYRKSEGVIRYSSGFDSNSIGSSLTYGIPISEYSSFRLGLGVEETSINTFATATADEVLRFVAENGSNFTTYEFRTGFGRDTRNRTIFATRGSLNRINLDLVLPGSDIEFYKASYQLQHYQPLFSGVFAEINANIGYIENYGDTTTVPPYEHFFAGGTGTVRGYRSGSLGPRDTPYNNAFGGKLRTTVQTNIVIPTPLESDNKTTRLSVFYDIGNVFAEPSDWEYDELRSSAGLAFEWFTPFLGLLELSYAFPIETDPSIDREDRFQINFGGGF</sequence>
<dbReference type="Proteomes" id="UP000192342">
    <property type="component" value="Unassembled WGS sequence"/>
</dbReference>
<name>A0A1Y1SDN3_9GAMM</name>
<dbReference type="PIRSF" id="PIRSF006076">
    <property type="entry name" value="OM_assembly_OMP85"/>
    <property type="match status" value="1"/>
</dbReference>
<dbReference type="PROSITE" id="PS51779">
    <property type="entry name" value="POTRA"/>
    <property type="match status" value="5"/>
</dbReference>
<dbReference type="Pfam" id="PF07244">
    <property type="entry name" value="POTRA"/>
    <property type="match status" value="4"/>
</dbReference>
<dbReference type="GO" id="GO:0043165">
    <property type="term" value="P:Gram-negative-bacterium-type cell outer membrane assembly"/>
    <property type="evidence" value="ECO:0007669"/>
    <property type="project" value="UniProtKB-UniRule"/>
</dbReference>
<dbReference type="InterPro" id="IPR034746">
    <property type="entry name" value="POTRA"/>
</dbReference>
<comment type="similarity">
    <text evidence="8">Belongs to the BamA family.</text>
</comment>
<evidence type="ECO:0000256" key="7">
    <source>
        <dbReference type="ARBA" id="ARBA00023237"/>
    </source>
</evidence>
<dbReference type="InterPro" id="IPR039910">
    <property type="entry name" value="D15-like"/>
</dbReference>
<proteinExistence type="inferred from homology"/>
<evidence type="ECO:0000313" key="12">
    <source>
        <dbReference type="Proteomes" id="UP000192342"/>
    </source>
</evidence>
<evidence type="ECO:0000256" key="2">
    <source>
        <dbReference type="ARBA" id="ARBA00022452"/>
    </source>
</evidence>
<evidence type="ECO:0000259" key="10">
    <source>
        <dbReference type="PROSITE" id="PS51779"/>
    </source>
</evidence>
<comment type="caution">
    <text evidence="11">The sequence shown here is derived from an EMBL/GenBank/DDBJ whole genome shotgun (WGS) entry which is preliminary data.</text>
</comment>
<dbReference type="PANTHER" id="PTHR12815">
    <property type="entry name" value="SORTING AND ASSEMBLY MACHINERY SAMM50 PROTEIN FAMILY MEMBER"/>
    <property type="match status" value="1"/>
</dbReference>
<evidence type="ECO:0000313" key="11">
    <source>
        <dbReference type="EMBL" id="ORE87031.1"/>
    </source>
</evidence>
<feature type="domain" description="POTRA" evidence="10">
    <location>
        <begin position="175"/>
        <end position="263"/>
    </location>
</feature>
<keyword evidence="2 8" id="KW-1134">Transmembrane beta strand</keyword>
<dbReference type="FunFam" id="3.10.20.310:FF:000002">
    <property type="entry name" value="Outer membrane protein assembly factor BamA"/>
    <property type="match status" value="1"/>
</dbReference>
<keyword evidence="3 8" id="KW-0812">Transmembrane</keyword>
<evidence type="ECO:0000256" key="5">
    <source>
        <dbReference type="ARBA" id="ARBA00022737"/>
    </source>
</evidence>
<keyword evidence="6 8" id="KW-0472">Membrane</keyword>
<dbReference type="Pfam" id="PF01103">
    <property type="entry name" value="Omp85"/>
    <property type="match status" value="1"/>
</dbReference>
<dbReference type="HAMAP" id="MF_01430">
    <property type="entry name" value="OM_assembly_BamA"/>
    <property type="match status" value="1"/>
</dbReference>